<evidence type="ECO:0000313" key="2">
    <source>
        <dbReference type="EMBL" id="EFE38101.1"/>
    </source>
</evidence>
<organism evidence="2 3">
    <name type="scientific">Trichophyton verrucosum (strain HKI 0517)</name>
    <dbReference type="NCBI Taxonomy" id="663202"/>
    <lineage>
        <taxon>Eukaryota</taxon>
        <taxon>Fungi</taxon>
        <taxon>Dikarya</taxon>
        <taxon>Ascomycota</taxon>
        <taxon>Pezizomycotina</taxon>
        <taxon>Eurotiomycetes</taxon>
        <taxon>Eurotiomycetidae</taxon>
        <taxon>Onygenales</taxon>
        <taxon>Arthrodermataceae</taxon>
        <taxon>Trichophyton</taxon>
    </lineage>
</organism>
<dbReference type="Proteomes" id="UP000008383">
    <property type="component" value="Unassembled WGS sequence"/>
</dbReference>
<sequence length="536" mass="60142">MIEEAFPPLPSPAATAQETDRAGTMFSPLADVPVAAAPPVITIHKGGDLVIICETAPYNSLPEKTRHMFRLSSLEITRASEYFKALLDPAKFQEGRSLLQSYEQMETQYGSRELALKNMKVGELLHIKIELPPLSTKINLRETLALPNGLKEFTVNTISTLASVLVLSDRFLSNDTIRCAFRFVSREHVGPFSYSSIIARLQRCESGDEECIRQGIFSAHFLNELLAFSRLTQSLILQGSVNWMAEKPGGTSGLDKPLWWHLPGGIEEELQFRHDTIIDTISEIQNHFLVAYGAVNPYQALQYSSLFDQPKRQLQCRRALENSEACDSFQLGEMIRYFTSQSKTLFLESGLYSESGIGNREDAHEGSQASHFAREYGKKNPDNSTGKNQAATNAAEMANINTILSYLRCYPERQMDSYHIGCGLRRRLLPLLDYIGKLCIMGKPSKTPRFGQIGLCKNHNLFDNGGPDSWSNNQTREGMSVVASAHSPVSVKYHGINASVAFRKRFKSRPTVLCNCERFTLEARGFFTAKNRRWEC</sequence>
<feature type="region of interest" description="Disordered" evidence="1">
    <location>
        <begin position="358"/>
        <end position="389"/>
    </location>
</feature>
<feature type="region of interest" description="Disordered" evidence="1">
    <location>
        <begin position="1"/>
        <end position="20"/>
    </location>
</feature>
<name>D4DJ85_TRIVH</name>
<evidence type="ECO:0008006" key="4">
    <source>
        <dbReference type="Google" id="ProtNLM"/>
    </source>
</evidence>
<accession>D4DJ85</accession>
<comment type="caution">
    <text evidence="2">The sequence shown here is derived from an EMBL/GenBank/DDBJ whole genome shotgun (WGS) entry which is preliminary data.</text>
</comment>
<feature type="compositionally biased region" description="Basic and acidic residues" evidence="1">
    <location>
        <begin position="372"/>
        <end position="381"/>
    </location>
</feature>
<proteinExistence type="predicted"/>
<dbReference type="HOGENOM" id="CLU_024593_0_0_1"/>
<keyword evidence="3" id="KW-1185">Reference proteome</keyword>
<reference evidence="3" key="1">
    <citation type="journal article" date="2011" name="Genome Biol.">
        <title>Comparative and functional genomics provide insights into the pathogenicity of dermatophytic fungi.</title>
        <authorList>
            <person name="Burmester A."/>
            <person name="Shelest E."/>
            <person name="Gloeckner G."/>
            <person name="Heddergott C."/>
            <person name="Schindler S."/>
            <person name="Staib P."/>
            <person name="Heidel A."/>
            <person name="Felder M."/>
            <person name="Petzold A."/>
            <person name="Szafranski K."/>
            <person name="Feuermann M."/>
            <person name="Pedruzzi I."/>
            <person name="Priebe S."/>
            <person name="Groth M."/>
            <person name="Winkler R."/>
            <person name="Li W."/>
            <person name="Kniemeyer O."/>
            <person name="Schroeckh V."/>
            <person name="Hertweck C."/>
            <person name="Hube B."/>
            <person name="White T.C."/>
            <person name="Platzer M."/>
            <person name="Guthke R."/>
            <person name="Heitman J."/>
            <person name="Woestemeyer J."/>
            <person name="Zipfel P.F."/>
            <person name="Monod M."/>
            <person name="Brakhage A.A."/>
        </authorList>
    </citation>
    <scope>NUCLEOTIDE SEQUENCE [LARGE SCALE GENOMIC DNA]</scope>
    <source>
        <strain evidence="3">HKI 0517</strain>
    </source>
</reference>
<dbReference type="AlphaFoldDB" id="D4DJ85"/>
<dbReference type="GeneID" id="9581142"/>
<dbReference type="EMBL" id="ACYE01000425">
    <property type="protein sequence ID" value="EFE38101.1"/>
    <property type="molecule type" value="Genomic_DNA"/>
</dbReference>
<dbReference type="KEGG" id="tve:TRV_07251"/>
<dbReference type="RefSeq" id="XP_003018746.1">
    <property type="nucleotide sequence ID" value="XM_003018700.1"/>
</dbReference>
<evidence type="ECO:0000256" key="1">
    <source>
        <dbReference type="SAM" id="MobiDB-lite"/>
    </source>
</evidence>
<evidence type="ECO:0000313" key="3">
    <source>
        <dbReference type="Proteomes" id="UP000008383"/>
    </source>
</evidence>
<protein>
    <recommendedName>
        <fullName evidence="4">BTB domain-containing protein</fullName>
    </recommendedName>
</protein>
<dbReference type="OrthoDB" id="5398371at2759"/>
<gene>
    <name evidence="2" type="ORF">TRV_07251</name>
</gene>